<evidence type="ECO:0000313" key="2">
    <source>
        <dbReference type="EMBL" id="KRY04710.1"/>
    </source>
</evidence>
<dbReference type="InParanoid" id="A0A0V0YWZ9"/>
<accession>A0A0V0YWZ9</accession>
<feature type="region of interest" description="Disordered" evidence="1">
    <location>
        <begin position="1"/>
        <end position="37"/>
    </location>
</feature>
<keyword evidence="3" id="KW-1185">Reference proteome</keyword>
<evidence type="ECO:0000256" key="1">
    <source>
        <dbReference type="SAM" id="MobiDB-lite"/>
    </source>
</evidence>
<proteinExistence type="predicted"/>
<gene>
    <name evidence="2" type="ORF">T01_5776</name>
</gene>
<comment type="caution">
    <text evidence="2">The sequence shown here is derived from an EMBL/GenBank/DDBJ whole genome shotgun (WGS) entry which is preliminary data.</text>
</comment>
<evidence type="ECO:0000313" key="3">
    <source>
        <dbReference type="Proteomes" id="UP000054776"/>
    </source>
</evidence>
<sequence>MNLGSASGSDGVKVSRLHPTGLSDHRHSESRQSPVRC</sequence>
<organism evidence="2 3">
    <name type="scientific">Trichinella spiralis</name>
    <name type="common">Trichina worm</name>
    <dbReference type="NCBI Taxonomy" id="6334"/>
    <lineage>
        <taxon>Eukaryota</taxon>
        <taxon>Metazoa</taxon>
        <taxon>Ecdysozoa</taxon>
        <taxon>Nematoda</taxon>
        <taxon>Enoplea</taxon>
        <taxon>Dorylaimia</taxon>
        <taxon>Trichinellida</taxon>
        <taxon>Trichinellidae</taxon>
        <taxon>Trichinella</taxon>
    </lineage>
</organism>
<reference evidence="2 3" key="1">
    <citation type="submission" date="2015-01" db="EMBL/GenBank/DDBJ databases">
        <title>Evolution of Trichinella species and genotypes.</title>
        <authorList>
            <person name="Korhonen P.K."/>
            <person name="Edoardo P."/>
            <person name="Giuseppe L.R."/>
            <person name="Gasser R.B."/>
        </authorList>
    </citation>
    <scope>NUCLEOTIDE SEQUENCE [LARGE SCALE GENOMIC DNA]</scope>
    <source>
        <strain evidence="2">ISS3</strain>
    </source>
</reference>
<dbReference type="Proteomes" id="UP000054776">
    <property type="component" value="Unassembled WGS sequence"/>
</dbReference>
<dbReference type="EMBL" id="JYDH01004116">
    <property type="protein sequence ID" value="KRY04710.1"/>
    <property type="molecule type" value="Genomic_DNA"/>
</dbReference>
<dbReference type="AlphaFoldDB" id="A0A0V0YWZ9"/>
<name>A0A0V0YWZ9_TRISP</name>
<protein>
    <submittedName>
        <fullName evidence="2">Uncharacterized protein</fullName>
    </submittedName>
</protein>